<gene>
    <name evidence="9" type="ORF">ENS06_05825</name>
</gene>
<dbReference type="AlphaFoldDB" id="A0A832A1K1"/>
<proteinExistence type="inferred from homology"/>
<dbReference type="GO" id="GO:0015483">
    <property type="term" value="F:long-chain fatty acid transporting porin activity"/>
    <property type="evidence" value="ECO:0007669"/>
    <property type="project" value="TreeGrafter"/>
</dbReference>
<evidence type="ECO:0000313" key="9">
    <source>
        <dbReference type="EMBL" id="HFK96828.1"/>
    </source>
</evidence>
<reference evidence="9" key="1">
    <citation type="journal article" date="2020" name="mSystems">
        <title>Genome- and Community-Level Interaction Insights into Carbon Utilization and Element Cycling Functions of Hydrothermarchaeota in Hydrothermal Sediment.</title>
        <authorList>
            <person name="Zhou Z."/>
            <person name="Liu Y."/>
            <person name="Xu W."/>
            <person name="Pan J."/>
            <person name="Luo Z.H."/>
            <person name="Li M."/>
        </authorList>
    </citation>
    <scope>NUCLEOTIDE SEQUENCE [LARGE SCALE GENOMIC DNA]</scope>
    <source>
        <strain evidence="9">SpSt-456</strain>
    </source>
</reference>
<dbReference type="GO" id="GO:0009279">
    <property type="term" value="C:cell outer membrane"/>
    <property type="evidence" value="ECO:0007669"/>
    <property type="project" value="UniProtKB-SubCell"/>
</dbReference>
<evidence type="ECO:0000256" key="2">
    <source>
        <dbReference type="ARBA" id="ARBA00008163"/>
    </source>
</evidence>
<dbReference type="PANTHER" id="PTHR35093:SF8">
    <property type="entry name" value="OUTER MEMBRANE PROTEIN NMB0088-RELATED"/>
    <property type="match status" value="1"/>
</dbReference>
<dbReference type="Gene3D" id="2.40.160.60">
    <property type="entry name" value="Outer membrane protein transport protein (OMPP1/FadL/TodX)"/>
    <property type="match status" value="1"/>
</dbReference>
<name>A0A832A1K1_9BACT</name>
<evidence type="ECO:0000256" key="7">
    <source>
        <dbReference type="ARBA" id="ARBA00023237"/>
    </source>
</evidence>
<dbReference type="InterPro" id="IPR005017">
    <property type="entry name" value="OMPP1/FadL/TodX"/>
</dbReference>
<dbReference type="EMBL" id="DSTK01000016">
    <property type="protein sequence ID" value="HFK96828.1"/>
    <property type="molecule type" value="Genomic_DNA"/>
</dbReference>
<evidence type="ECO:0000256" key="5">
    <source>
        <dbReference type="ARBA" id="ARBA00022729"/>
    </source>
</evidence>
<keyword evidence="7" id="KW-0998">Cell outer membrane</keyword>
<organism evidence="9">
    <name type="scientific">Desulfacinum infernum</name>
    <dbReference type="NCBI Taxonomy" id="35837"/>
    <lineage>
        <taxon>Bacteria</taxon>
        <taxon>Pseudomonadati</taxon>
        <taxon>Thermodesulfobacteriota</taxon>
        <taxon>Syntrophobacteria</taxon>
        <taxon>Syntrophobacterales</taxon>
        <taxon>Syntrophobacteraceae</taxon>
        <taxon>Desulfacinum</taxon>
    </lineage>
</organism>
<comment type="caution">
    <text evidence="9">The sequence shown here is derived from an EMBL/GenBank/DDBJ whole genome shotgun (WGS) entry which is preliminary data.</text>
</comment>
<feature type="chain" id="PRO_5032333269" evidence="8">
    <location>
        <begin position="27"/>
        <end position="452"/>
    </location>
</feature>
<evidence type="ECO:0000256" key="1">
    <source>
        <dbReference type="ARBA" id="ARBA00004571"/>
    </source>
</evidence>
<evidence type="ECO:0000256" key="6">
    <source>
        <dbReference type="ARBA" id="ARBA00023136"/>
    </source>
</evidence>
<evidence type="ECO:0000256" key="4">
    <source>
        <dbReference type="ARBA" id="ARBA00022692"/>
    </source>
</evidence>
<comment type="similarity">
    <text evidence="2">Belongs to the OmpP1/FadL family.</text>
</comment>
<evidence type="ECO:0000256" key="8">
    <source>
        <dbReference type="SAM" id="SignalP"/>
    </source>
</evidence>
<dbReference type="PANTHER" id="PTHR35093">
    <property type="entry name" value="OUTER MEMBRANE PROTEIN NMB0088-RELATED"/>
    <property type="match status" value="1"/>
</dbReference>
<dbReference type="Pfam" id="PF03349">
    <property type="entry name" value="Toluene_X"/>
    <property type="match status" value="1"/>
</dbReference>
<feature type="signal peptide" evidence="8">
    <location>
        <begin position="1"/>
        <end position="26"/>
    </location>
</feature>
<dbReference type="SUPFAM" id="SSF56935">
    <property type="entry name" value="Porins"/>
    <property type="match status" value="1"/>
</dbReference>
<keyword evidence="3" id="KW-1134">Transmembrane beta strand</keyword>
<keyword evidence="6" id="KW-0472">Membrane</keyword>
<keyword evidence="4" id="KW-0812">Transmembrane</keyword>
<accession>A0A832A1K1</accession>
<sequence length="452" mass="49034">MKGKRWCAVLLGLGALLLMVTSQAGAAGFALYEGSARGNALGGNLTGSADDVSALFFNPAGITQLPGVQVMAGATFISPMTDVTTVNPYSGQSNTKSAESNVWIPPHVYASYQFSDALWFGAGLYSRFGLGTEFDKNWWGRYNNYNAVIQTLSFNPNVAVKLNDMVSVAAGVEVMWFDLTLEQKIDATAPFVRGGAGSTLAALGYSTRINDPTTSALDVKSKLTGDTFGYGFTLGLHVKPSDWLALGASYHSNVKQHIDGDADFTKPAALTSGPLAAPSATWFNDTGAEGSVTLPDMLFLGAGIRPMDRLLIELGAIWTGWSSYKDLTIKYDEAILPGVTSVTKAKNWMDVWRLSIGAEYKVTDWFDLRASYIFDESPIPDSTVDYLVPANDRHMFGIGTGFHWNNYSLDLSYTYLMIEERTVEPRLADGVYQSKFENGDAHLIGISASYKF</sequence>
<comment type="subcellular location">
    <subcellularLocation>
        <location evidence="1">Cell outer membrane</location>
        <topology evidence="1">Multi-pass membrane protein</topology>
    </subcellularLocation>
</comment>
<evidence type="ECO:0000256" key="3">
    <source>
        <dbReference type="ARBA" id="ARBA00022452"/>
    </source>
</evidence>
<protein>
    <submittedName>
        <fullName evidence="9">Transporter</fullName>
    </submittedName>
</protein>
<keyword evidence="5 8" id="KW-0732">Signal</keyword>